<evidence type="ECO:0000256" key="10">
    <source>
        <dbReference type="SAM" id="MobiDB-lite"/>
    </source>
</evidence>
<comment type="caution">
    <text evidence="11">The sequence shown here is derived from an EMBL/GenBank/DDBJ whole genome shotgun (WGS) entry which is preliminary data.</text>
</comment>
<name>A0A8X6IYQ9_9ARAC</name>
<keyword evidence="6" id="KW-0804">Transcription</keyword>
<organism evidence="11 12">
    <name type="scientific">Trichonephila inaurata madagascariensis</name>
    <dbReference type="NCBI Taxonomy" id="2747483"/>
    <lineage>
        <taxon>Eukaryota</taxon>
        <taxon>Metazoa</taxon>
        <taxon>Ecdysozoa</taxon>
        <taxon>Arthropoda</taxon>
        <taxon>Chelicerata</taxon>
        <taxon>Arachnida</taxon>
        <taxon>Araneae</taxon>
        <taxon>Araneomorphae</taxon>
        <taxon>Entelegynae</taxon>
        <taxon>Araneoidea</taxon>
        <taxon>Nephilidae</taxon>
        <taxon>Trichonephila</taxon>
        <taxon>Trichonephila inaurata</taxon>
    </lineage>
</organism>
<proteinExistence type="inferred from homology"/>
<dbReference type="GO" id="GO:0006357">
    <property type="term" value="P:regulation of transcription by RNA polymerase II"/>
    <property type="evidence" value="ECO:0007669"/>
    <property type="project" value="TreeGrafter"/>
</dbReference>
<evidence type="ECO:0000313" key="12">
    <source>
        <dbReference type="Proteomes" id="UP000886998"/>
    </source>
</evidence>
<dbReference type="GO" id="GO:0003712">
    <property type="term" value="F:transcription coregulator activity"/>
    <property type="evidence" value="ECO:0007669"/>
    <property type="project" value="TreeGrafter"/>
</dbReference>
<evidence type="ECO:0000256" key="7">
    <source>
        <dbReference type="ARBA" id="ARBA00023242"/>
    </source>
</evidence>
<evidence type="ECO:0000256" key="1">
    <source>
        <dbReference type="ARBA" id="ARBA00004123"/>
    </source>
</evidence>
<feature type="region of interest" description="Disordered" evidence="10">
    <location>
        <begin position="1"/>
        <end position="33"/>
    </location>
</feature>
<dbReference type="AlphaFoldDB" id="A0A8X6IYQ9"/>
<evidence type="ECO:0000256" key="6">
    <source>
        <dbReference type="ARBA" id="ARBA00023163"/>
    </source>
</evidence>
<feature type="compositionally biased region" description="Pro residues" evidence="10">
    <location>
        <begin position="8"/>
        <end position="30"/>
    </location>
</feature>
<dbReference type="EMBL" id="BMAV01028243">
    <property type="protein sequence ID" value="GFS66470.1"/>
    <property type="molecule type" value="Genomic_DNA"/>
</dbReference>
<dbReference type="InterPro" id="IPR021018">
    <property type="entry name" value="Mediator_Med29_met"/>
</dbReference>
<dbReference type="PANTHER" id="PTHR28314:SF1">
    <property type="entry name" value="MEDIATOR OF RNA POLYMERASE II TRANSCRIPTION SUBUNIT 29"/>
    <property type="match status" value="1"/>
</dbReference>
<protein>
    <recommendedName>
        <fullName evidence="3">Mediator of RNA polymerase II transcription subunit 29</fullName>
    </recommendedName>
    <alternativeName>
        <fullName evidence="9">Mediator complex subunit 29</fullName>
    </alternativeName>
    <alternativeName>
        <fullName evidence="8">Protein intersex</fullName>
    </alternativeName>
</protein>
<dbReference type="GO" id="GO:0016592">
    <property type="term" value="C:mediator complex"/>
    <property type="evidence" value="ECO:0007669"/>
    <property type="project" value="InterPro"/>
</dbReference>
<dbReference type="Pfam" id="PF11568">
    <property type="entry name" value="Med29"/>
    <property type="match status" value="1"/>
</dbReference>
<comment type="similarity">
    <text evidence="2">Belongs to the Mediator complex subunit 29 family.</text>
</comment>
<keyword evidence="4" id="KW-0805">Transcription regulation</keyword>
<keyword evidence="12" id="KW-1185">Reference proteome</keyword>
<evidence type="ECO:0000256" key="3">
    <source>
        <dbReference type="ARBA" id="ARBA00019684"/>
    </source>
</evidence>
<evidence type="ECO:0000256" key="4">
    <source>
        <dbReference type="ARBA" id="ARBA00023015"/>
    </source>
</evidence>
<evidence type="ECO:0000256" key="5">
    <source>
        <dbReference type="ARBA" id="ARBA00023159"/>
    </source>
</evidence>
<evidence type="ECO:0000256" key="9">
    <source>
        <dbReference type="ARBA" id="ARBA00031963"/>
    </source>
</evidence>
<sequence>MMSTPMGPIGPPMHPGMPPQQQPPPPPQPSHVPQQQIELKYDNVNRVKTLIFSLKNSFANVMKVAGARVNHMAAGKTIEEAPSRFDKTLDDFFSICNQIELHLKAIQECTMQLKDSVQYLPPHVTLGKQDASSGPSQDGNLSYTQYTTTVKGQVNFTKSVQDILAEGVRNVAKSDVN</sequence>
<keyword evidence="7" id="KW-0539">Nucleus</keyword>
<evidence type="ECO:0000256" key="8">
    <source>
        <dbReference type="ARBA" id="ARBA00030916"/>
    </source>
</evidence>
<dbReference type="PANTHER" id="PTHR28314">
    <property type="entry name" value="MEDIATOR OF RNA POLYMERASE II TRANSCRIPTION SUBUNIT 29"/>
    <property type="match status" value="1"/>
</dbReference>
<keyword evidence="5" id="KW-0010">Activator</keyword>
<reference evidence="11" key="1">
    <citation type="submission" date="2020-08" db="EMBL/GenBank/DDBJ databases">
        <title>Multicomponent nature underlies the extraordinary mechanical properties of spider dragline silk.</title>
        <authorList>
            <person name="Kono N."/>
            <person name="Nakamura H."/>
            <person name="Mori M."/>
            <person name="Yoshida Y."/>
            <person name="Ohtoshi R."/>
            <person name="Malay A.D."/>
            <person name="Moran D.A.P."/>
            <person name="Tomita M."/>
            <person name="Numata K."/>
            <person name="Arakawa K."/>
        </authorList>
    </citation>
    <scope>NUCLEOTIDE SEQUENCE</scope>
</reference>
<evidence type="ECO:0000256" key="2">
    <source>
        <dbReference type="ARBA" id="ARBA00009851"/>
    </source>
</evidence>
<comment type="subcellular location">
    <subcellularLocation>
        <location evidence="1">Nucleus</location>
    </subcellularLocation>
</comment>
<accession>A0A8X6IYQ9</accession>
<dbReference type="Proteomes" id="UP000886998">
    <property type="component" value="Unassembled WGS sequence"/>
</dbReference>
<dbReference type="OrthoDB" id="6366949at2759"/>
<gene>
    <name evidence="11" type="primary">ix</name>
    <name evidence="11" type="ORF">TNIN_255921</name>
</gene>
<evidence type="ECO:0000313" key="11">
    <source>
        <dbReference type="EMBL" id="GFS66470.1"/>
    </source>
</evidence>